<evidence type="ECO:0000256" key="1">
    <source>
        <dbReference type="SAM" id="MobiDB-lite"/>
    </source>
</evidence>
<dbReference type="AlphaFoldDB" id="A0AAE1ABJ0"/>
<feature type="region of interest" description="Disordered" evidence="1">
    <location>
        <begin position="82"/>
        <end position="101"/>
    </location>
</feature>
<reference evidence="2" key="1">
    <citation type="journal article" date="2023" name="G3 (Bethesda)">
        <title>A reference genome for the long-term kleptoplast-retaining sea slug Elysia crispata morphotype clarki.</title>
        <authorList>
            <person name="Eastman K.E."/>
            <person name="Pendleton A.L."/>
            <person name="Shaikh M.A."/>
            <person name="Suttiyut T."/>
            <person name="Ogas R."/>
            <person name="Tomko P."/>
            <person name="Gavelis G."/>
            <person name="Widhalm J.R."/>
            <person name="Wisecaver J.H."/>
        </authorList>
    </citation>
    <scope>NUCLEOTIDE SEQUENCE</scope>
    <source>
        <strain evidence="2">ECLA1</strain>
    </source>
</reference>
<evidence type="ECO:0000313" key="2">
    <source>
        <dbReference type="EMBL" id="KAK3784895.1"/>
    </source>
</evidence>
<feature type="compositionally biased region" description="Low complexity" evidence="1">
    <location>
        <begin position="82"/>
        <end position="94"/>
    </location>
</feature>
<sequence>MLALKLTLDIVFDRLLNPIIRHDAMGSLGYNNRLFTLRYNIQEDCSRLKGADAVVIKAVSYTSSNVKVGALSQRAVHYMQSVSSTNTSSDPSRSQTVPSSLYRPAEHVSTFQRPIWN</sequence>
<organism evidence="2 3">
    <name type="scientific">Elysia crispata</name>
    <name type="common">lettuce slug</name>
    <dbReference type="NCBI Taxonomy" id="231223"/>
    <lineage>
        <taxon>Eukaryota</taxon>
        <taxon>Metazoa</taxon>
        <taxon>Spiralia</taxon>
        <taxon>Lophotrochozoa</taxon>
        <taxon>Mollusca</taxon>
        <taxon>Gastropoda</taxon>
        <taxon>Heterobranchia</taxon>
        <taxon>Euthyneura</taxon>
        <taxon>Panpulmonata</taxon>
        <taxon>Sacoglossa</taxon>
        <taxon>Placobranchoidea</taxon>
        <taxon>Plakobranchidae</taxon>
        <taxon>Elysia</taxon>
    </lineage>
</organism>
<keyword evidence="3" id="KW-1185">Reference proteome</keyword>
<name>A0AAE1ABJ0_9GAST</name>
<accession>A0AAE1ABJ0</accession>
<comment type="caution">
    <text evidence="2">The sequence shown here is derived from an EMBL/GenBank/DDBJ whole genome shotgun (WGS) entry which is preliminary data.</text>
</comment>
<protein>
    <submittedName>
        <fullName evidence="2">Uncharacterized protein</fullName>
    </submittedName>
</protein>
<evidence type="ECO:0000313" key="3">
    <source>
        <dbReference type="Proteomes" id="UP001283361"/>
    </source>
</evidence>
<gene>
    <name evidence="2" type="ORF">RRG08_056850</name>
</gene>
<dbReference type="Proteomes" id="UP001283361">
    <property type="component" value="Unassembled WGS sequence"/>
</dbReference>
<dbReference type="EMBL" id="JAWDGP010002185">
    <property type="protein sequence ID" value="KAK3784895.1"/>
    <property type="molecule type" value="Genomic_DNA"/>
</dbReference>
<proteinExistence type="predicted"/>